<dbReference type="Proteomes" id="UP000268093">
    <property type="component" value="Unassembled WGS sequence"/>
</dbReference>
<dbReference type="EMBL" id="RBNI01002711">
    <property type="protein sequence ID" value="RUP48996.1"/>
    <property type="molecule type" value="Genomic_DNA"/>
</dbReference>
<dbReference type="FunFam" id="3.60.21.10:FF:000043">
    <property type="entry name" value="Ser/Thr protein phosphatase family"/>
    <property type="match status" value="1"/>
</dbReference>
<feature type="domain" description="Calcineurin-like phosphoesterase" evidence="2">
    <location>
        <begin position="124"/>
        <end position="350"/>
    </location>
</feature>
<dbReference type="InterPro" id="IPR029052">
    <property type="entry name" value="Metallo-depent_PP-like"/>
</dbReference>
<dbReference type="AlphaFoldDB" id="A0A433DDV4"/>
<feature type="domain" description="Putative 5'-nucleotidase C-terminal" evidence="3">
    <location>
        <begin position="454"/>
        <end position="633"/>
    </location>
</feature>
<name>A0A433DDV4_9FUNG</name>
<reference evidence="4 5" key="1">
    <citation type="journal article" date="2018" name="New Phytol.">
        <title>Phylogenomics of Endogonaceae and evolution of mycorrhizas within Mucoromycota.</title>
        <authorList>
            <person name="Chang Y."/>
            <person name="Desiro A."/>
            <person name="Na H."/>
            <person name="Sandor L."/>
            <person name="Lipzen A."/>
            <person name="Clum A."/>
            <person name="Barry K."/>
            <person name="Grigoriev I.V."/>
            <person name="Martin F.M."/>
            <person name="Stajich J.E."/>
            <person name="Smith M.E."/>
            <person name="Bonito G."/>
            <person name="Spatafora J.W."/>
        </authorList>
    </citation>
    <scope>NUCLEOTIDE SEQUENCE [LARGE SCALE GENOMIC DNA]</scope>
    <source>
        <strain evidence="4 5">GMNB39</strain>
    </source>
</reference>
<dbReference type="Gene3D" id="3.60.21.10">
    <property type="match status" value="1"/>
</dbReference>
<dbReference type="OrthoDB" id="7722975at2759"/>
<keyword evidence="1" id="KW-0812">Transmembrane</keyword>
<dbReference type="CDD" id="cd07407">
    <property type="entry name" value="MPP_YHR202W_N"/>
    <property type="match status" value="1"/>
</dbReference>
<dbReference type="GO" id="GO:0016787">
    <property type="term" value="F:hydrolase activity"/>
    <property type="evidence" value="ECO:0007669"/>
    <property type="project" value="InterPro"/>
</dbReference>
<gene>
    <name evidence="4" type="ORF">BC936DRAFT_143495</name>
</gene>
<sequence length="673" mass="75911">MRRASSFRNLPMFSHLDDTAYSPKLDYSALPSAVLSRNEIRYYRLSHPIPYITYITGAPAKNLMSLSFVLLFNPSRDMKSIFLLGAVAVLAGLTVAHPIEKREQPGVPKTPKLDLRPLHWGDVNFLHTTDTHGWLEGHIKEENYNADFGDFYSFVRQMRKEAHKRKKDLLVVDSGDTHDGNGLSDATSIDGAVTQPVLTDIDYDVLCIGKFCNHELYVNDVAQDVYKNFAPKWKGRYLTSNVFIKDVTANKTVPIGSQYTYFKGKFGTKVLAFGFLFNFQGNGNATIVQPVEVAVNQTWFQQALTHYDVDIFVVAGHTPLRTQEFQTVFNAIRALHPAKPIAFLGGHSHIRDFHIYDGRAAGLESGRFMETIGWLSVEGLRHERHLPESATIGKNLTWTRRYLDTNRPTYEFHTKTRGNDRAFDTIKGKKISKLITSERKALNLSYVFGCVPHDYYLSRVAYNNEYSLLNLVVSEIIPKAVHDPARPYPSHVIINSGCQRFDLYKGAFTLDDTYIVSPFKDEFRFISGLPYSVVSQILSKLNAAGPGNKKRDVVESAIPTQEYFRDLAYHNYTVPVVPGYVTKDDFGTDGDDTVHSPIPFVVAPTYIATAFPPNPKATDLYDLVYLDFFEGTVVNIVKDLTGVAPTTAFYRSDGVDINKMYPVYAEKAWSKNC</sequence>
<keyword evidence="5" id="KW-1185">Reference proteome</keyword>
<evidence type="ECO:0000313" key="5">
    <source>
        <dbReference type="Proteomes" id="UP000268093"/>
    </source>
</evidence>
<evidence type="ECO:0000259" key="3">
    <source>
        <dbReference type="Pfam" id="PF21953"/>
    </source>
</evidence>
<dbReference type="Gene3D" id="3.90.780.10">
    <property type="entry name" value="5'-Nucleotidase, C-terminal domain"/>
    <property type="match status" value="1"/>
</dbReference>
<evidence type="ECO:0000313" key="4">
    <source>
        <dbReference type="EMBL" id="RUP48996.1"/>
    </source>
</evidence>
<dbReference type="PIRSF" id="PIRSF017316">
    <property type="entry name" value="Pesterase_C1039"/>
    <property type="match status" value="1"/>
</dbReference>
<evidence type="ECO:0000259" key="2">
    <source>
        <dbReference type="Pfam" id="PF00149"/>
    </source>
</evidence>
<dbReference type="PANTHER" id="PTHR11575">
    <property type="entry name" value="5'-NUCLEOTIDASE-RELATED"/>
    <property type="match status" value="1"/>
</dbReference>
<feature type="transmembrane region" description="Helical" evidence="1">
    <location>
        <begin position="81"/>
        <end position="99"/>
    </location>
</feature>
<keyword evidence="1" id="KW-0472">Membrane</keyword>
<protein>
    <submittedName>
        <fullName evidence="4">Metallo-dependent phosphatase-like protein</fullName>
    </submittedName>
</protein>
<dbReference type="Pfam" id="PF21953">
    <property type="entry name" value="NadN_nucleosid_C"/>
    <property type="match status" value="1"/>
</dbReference>
<dbReference type="InterPro" id="IPR053828">
    <property type="entry name" value="Nucleosidase_C"/>
</dbReference>
<dbReference type="Pfam" id="PF00149">
    <property type="entry name" value="Metallophos"/>
    <property type="match status" value="1"/>
</dbReference>
<dbReference type="InterPro" id="IPR014485">
    <property type="entry name" value="Pesterase_C1039"/>
</dbReference>
<dbReference type="PANTHER" id="PTHR11575:SF22">
    <property type="entry name" value="ADL392WP"/>
    <property type="match status" value="1"/>
</dbReference>
<proteinExistence type="predicted"/>
<evidence type="ECO:0000256" key="1">
    <source>
        <dbReference type="SAM" id="Phobius"/>
    </source>
</evidence>
<dbReference type="InterPro" id="IPR041823">
    <property type="entry name" value="YHR202W_N"/>
</dbReference>
<organism evidence="4 5">
    <name type="scientific">Jimgerdemannia flammicorona</name>
    <dbReference type="NCBI Taxonomy" id="994334"/>
    <lineage>
        <taxon>Eukaryota</taxon>
        <taxon>Fungi</taxon>
        <taxon>Fungi incertae sedis</taxon>
        <taxon>Mucoromycota</taxon>
        <taxon>Mucoromycotina</taxon>
        <taxon>Endogonomycetes</taxon>
        <taxon>Endogonales</taxon>
        <taxon>Endogonaceae</taxon>
        <taxon>Jimgerdemannia</taxon>
    </lineage>
</organism>
<accession>A0A433DDV4</accession>
<keyword evidence="1" id="KW-1133">Transmembrane helix</keyword>
<dbReference type="GO" id="GO:0005829">
    <property type="term" value="C:cytosol"/>
    <property type="evidence" value="ECO:0007669"/>
    <property type="project" value="TreeGrafter"/>
</dbReference>
<dbReference type="SUPFAM" id="SSF56300">
    <property type="entry name" value="Metallo-dependent phosphatases"/>
    <property type="match status" value="1"/>
</dbReference>
<comment type="caution">
    <text evidence="4">The sequence shown here is derived from an EMBL/GenBank/DDBJ whole genome shotgun (WGS) entry which is preliminary data.</text>
</comment>
<dbReference type="GO" id="GO:0009166">
    <property type="term" value="P:nucleotide catabolic process"/>
    <property type="evidence" value="ECO:0007669"/>
    <property type="project" value="InterPro"/>
</dbReference>
<dbReference type="InterPro" id="IPR036907">
    <property type="entry name" value="5'-Nucleotdase_C_sf"/>
</dbReference>
<dbReference type="GO" id="GO:0005576">
    <property type="term" value="C:extracellular region"/>
    <property type="evidence" value="ECO:0007669"/>
    <property type="project" value="UniProtKB-ARBA"/>
</dbReference>
<dbReference type="InterPro" id="IPR004843">
    <property type="entry name" value="Calcineurin-like_PHP"/>
</dbReference>
<dbReference type="InterPro" id="IPR006179">
    <property type="entry name" value="5_nucleotidase/apyrase"/>
</dbReference>
<dbReference type="SUPFAM" id="SSF55816">
    <property type="entry name" value="5'-nucleotidase (syn. UDP-sugar hydrolase), C-terminal domain"/>
    <property type="match status" value="1"/>
</dbReference>